<comment type="function">
    <text evidence="6">Degrades mitochondrial transit peptides after their cleavage in the intermembrane space or in the matrix, and presequence peptides; clearance of these peptides is required to keep the presequence processing machinery running. Preferentially cleaves the N-terminal side of paired basic amino acid residues. Also degrades other unstructured peptides. May function as an ATP-dependent peptidase as opposed to a metalloendopeptidase.</text>
</comment>
<evidence type="ECO:0000256" key="5">
    <source>
        <dbReference type="ARBA" id="ARBA00034552"/>
    </source>
</evidence>
<comment type="subcellular location">
    <subcellularLocation>
        <location evidence="1">Mitochondrion intermembrane space</location>
    </subcellularLocation>
</comment>
<evidence type="ECO:0000256" key="2">
    <source>
        <dbReference type="ARBA" id="ARBA00007575"/>
    </source>
</evidence>
<comment type="caution">
    <text evidence="8">The sequence shown here is derived from an EMBL/GenBank/DDBJ whole genome shotgun (WGS) entry which is preliminary data.</text>
</comment>
<evidence type="ECO:0000313" key="9">
    <source>
        <dbReference type="Proteomes" id="UP000054454"/>
    </source>
</evidence>
<name>A0A0W4ZFG5_PNEC8</name>
<dbReference type="RefSeq" id="XP_018225287.1">
    <property type="nucleotide sequence ID" value="XM_018371122.1"/>
</dbReference>
<evidence type="ECO:0000256" key="4">
    <source>
        <dbReference type="ARBA" id="ARBA00020167"/>
    </source>
</evidence>
<keyword evidence="9" id="KW-1185">Reference proteome</keyword>
<evidence type="ECO:0000256" key="3">
    <source>
        <dbReference type="ARBA" id="ARBA00011853"/>
    </source>
</evidence>
<dbReference type="AlphaFoldDB" id="A0A0W4ZFG5"/>
<reference evidence="9" key="1">
    <citation type="journal article" date="2016" name="Nat. Commun.">
        <title>Genome analysis of three Pneumocystis species reveals adaptation mechanisms to life exclusively in mammalian hosts.</title>
        <authorList>
            <person name="Ma L."/>
            <person name="Chen Z."/>
            <person name="Huang D.W."/>
            <person name="Kutty G."/>
            <person name="Ishihara M."/>
            <person name="Wang H."/>
            <person name="Abouelleil A."/>
            <person name="Bishop L."/>
            <person name="Davey E."/>
            <person name="Deng R."/>
            <person name="Deng X."/>
            <person name="Fan L."/>
            <person name="Fantoni G."/>
            <person name="Fitzgerald M."/>
            <person name="Gogineni E."/>
            <person name="Goldberg J.M."/>
            <person name="Handley G."/>
            <person name="Hu X."/>
            <person name="Huber C."/>
            <person name="Jiao X."/>
            <person name="Jones K."/>
            <person name="Levin J.Z."/>
            <person name="Liu Y."/>
            <person name="Macdonald P."/>
            <person name="Melnikov A."/>
            <person name="Raley C."/>
            <person name="Sassi M."/>
            <person name="Sherman B.T."/>
            <person name="Song X."/>
            <person name="Sykes S."/>
            <person name="Tran B."/>
            <person name="Walsh L."/>
            <person name="Xia Y."/>
            <person name="Yang J."/>
            <person name="Young S."/>
            <person name="Zeng Q."/>
            <person name="Zheng X."/>
            <person name="Stephens R."/>
            <person name="Nusbaum C."/>
            <person name="Birren B.W."/>
            <person name="Azadi P."/>
            <person name="Lempicki R.A."/>
            <person name="Cuomo C.A."/>
            <person name="Kovacs J.A."/>
        </authorList>
    </citation>
    <scope>NUCLEOTIDE SEQUENCE [LARGE SCALE GENOMIC DNA]</scope>
    <source>
        <strain evidence="9">B80</strain>
    </source>
</reference>
<dbReference type="VEuPathDB" id="FungiDB:T552_02588"/>
<dbReference type="SMART" id="SM01264">
    <property type="entry name" value="M16C_associated"/>
    <property type="match status" value="1"/>
</dbReference>
<dbReference type="PANTHER" id="PTHR43016:SF16">
    <property type="entry name" value="METALLOPROTEASE, PUTATIVE (AFU_ORTHOLOGUE AFUA_4G07610)-RELATED"/>
    <property type="match status" value="1"/>
</dbReference>
<evidence type="ECO:0000256" key="1">
    <source>
        <dbReference type="ARBA" id="ARBA00004569"/>
    </source>
</evidence>
<dbReference type="OrthoDB" id="4953at2759"/>
<dbReference type="GO" id="GO:0005758">
    <property type="term" value="C:mitochondrial intermembrane space"/>
    <property type="evidence" value="ECO:0007669"/>
    <property type="project" value="UniProtKB-SubCell"/>
</dbReference>
<dbReference type="FunFam" id="3.30.830.10:FF:000015">
    <property type="entry name" value="Putative zinc metalloprotease"/>
    <property type="match status" value="1"/>
</dbReference>
<dbReference type="Pfam" id="PF00675">
    <property type="entry name" value="Peptidase_M16"/>
    <property type="match status" value="1"/>
</dbReference>
<dbReference type="InterPro" id="IPR013578">
    <property type="entry name" value="Peptidase_M16C_assoc"/>
</dbReference>
<accession>A0A0W4ZFG5</accession>
<dbReference type="Pfam" id="PF05193">
    <property type="entry name" value="Peptidase_M16_C"/>
    <property type="match status" value="1"/>
</dbReference>
<dbReference type="Gene3D" id="3.30.830.10">
    <property type="entry name" value="Metalloenzyme, LuxS/M16 peptidase-like"/>
    <property type="match status" value="4"/>
</dbReference>
<gene>
    <name evidence="8" type="ORF">T552_02588</name>
</gene>
<evidence type="ECO:0000256" key="6">
    <source>
        <dbReference type="ARBA" id="ARBA00045897"/>
    </source>
</evidence>
<proteinExistence type="inferred from homology"/>
<dbReference type="FunFam" id="3.30.830.10:FF:000031">
    <property type="entry name" value="Putative zinc metalloprotease"/>
    <property type="match status" value="1"/>
</dbReference>
<dbReference type="InterPro" id="IPR007863">
    <property type="entry name" value="Peptidase_M16_C"/>
</dbReference>
<dbReference type="SUPFAM" id="SSF63411">
    <property type="entry name" value="LuxS/MPP-like metallohydrolase"/>
    <property type="match status" value="4"/>
</dbReference>
<dbReference type="PANTHER" id="PTHR43016">
    <property type="entry name" value="PRESEQUENCE PROTEASE"/>
    <property type="match status" value="1"/>
</dbReference>
<comment type="similarity">
    <text evidence="2">Belongs to the peptidase M16 family. PreP subfamily.</text>
</comment>
<dbReference type="GO" id="GO:0046872">
    <property type="term" value="F:metal ion binding"/>
    <property type="evidence" value="ECO:0007669"/>
    <property type="project" value="InterPro"/>
</dbReference>
<dbReference type="InterPro" id="IPR011765">
    <property type="entry name" value="Pept_M16_N"/>
</dbReference>
<dbReference type="GeneID" id="28937325"/>
<organism evidence="8 9">
    <name type="scientific">Pneumocystis carinii (strain B80)</name>
    <name type="common">Rat pneumocystis pneumonia agent</name>
    <name type="synonym">Pneumocystis carinii f. sp. carinii</name>
    <dbReference type="NCBI Taxonomy" id="1408658"/>
    <lineage>
        <taxon>Eukaryota</taxon>
        <taxon>Fungi</taxon>
        <taxon>Dikarya</taxon>
        <taxon>Ascomycota</taxon>
        <taxon>Taphrinomycotina</taxon>
        <taxon>Pneumocystomycetes</taxon>
        <taxon>Pneumocystaceae</taxon>
        <taxon>Pneumocystis</taxon>
    </lineage>
</organism>
<evidence type="ECO:0000259" key="7">
    <source>
        <dbReference type="SMART" id="SM01264"/>
    </source>
</evidence>
<protein>
    <recommendedName>
        <fullName evidence="4">Presequence protease, mitochondrial</fullName>
    </recommendedName>
    <alternativeName>
        <fullName evidence="5">Pitrilysin metalloproteinase</fullName>
    </alternativeName>
</protein>
<dbReference type="EMBL" id="LFVZ01000011">
    <property type="protein sequence ID" value="KTW27096.1"/>
    <property type="molecule type" value="Genomic_DNA"/>
</dbReference>
<dbReference type="InterPro" id="IPR011249">
    <property type="entry name" value="Metalloenz_LuxS/M16"/>
</dbReference>
<dbReference type="Proteomes" id="UP000054454">
    <property type="component" value="Unassembled WGS sequence"/>
</dbReference>
<feature type="domain" description="Peptidase M16C associated" evidence="7">
    <location>
        <begin position="456"/>
        <end position="728"/>
    </location>
</feature>
<sequence length="1018" mass="117721">MTYFVKNQDFEAYGRRVRSWKSIRTGIQVVLVDIDVPLTKGKFVLATEILNDSGCPHTLEHLIFLGSKKYPYKGILDSLANRSFAQGTNAWTETDHTAYTISTAGTEGFLDIFPVFIDHILFPTLTYDGFYTEIHHIDGEGNDAGVVYSEMQGHENTVEDLQLIHSQRALFPEGIGYRSYTGGNLEALRGLDVETVRKYHSEYYLPQNLCIIITGKIEVEELFYVLDEIIEPNILNNLTPNFENWKRPWVDSPKTPALNKSHTEIVLFPDKDETVGEVLLAWLGPSSTEFLTLTALNLLGKYLTDSAISILQKELVEIEDQFCSDIFFSMTIRLPSVLYLNLYSVPTEKLEKIEERVFELLNNIRDTPENFDINRMSTIIYREKLAIMDTNETDLDGIFTNVIITDFLYGDNTQDTLKRSLQDYEDYENLKLWTVTEWLKLLDTWLIQNFHICIISKASAKLPLELEKKEKIRIENQRKRLGEEGLKKLREQLRISQEKNNAPFPSTIISEFKIPSVKNINFITSISARAGIAKQEIENTEREQCSDVQKYVDDDSLEKIPLYLYFNHINSKFVTIRVYISSEHISSDLRPYLGIYLDNFFLNGIVRSDGTKLAYEEVVRILENETVDYNTSWGVSASFLEMATIQFKVEIQNYKKGILLLKDLLYGTIFEPQRLMNFVLKSLNDIPQEKRNGNKICWALMRMYQLDKDLSTSKAVNLLTQINFLKRLKNELKKEPNRVIEKFKIIQNQLFKPENMYFQIISDILHLEYPVSSWKSFNDHQEKNDIVMSRIPYKKFMLTEKGRTPSGIAHIISLPTVESSYSVHVSKLFSDFNHKDFPAFILLLSYLNIMEGILWKHIRGAGLAYGVSFKTDIESGFVYYSIYSSPNVFNVWEKTQAIINDIKNKKIHFDEDLMINAKSSLVYDIVSIDSTPFFAAQESFVSQVMKNQPENKRSQLIDEISDITIDQLYVVHNKYLVNLFNSKTSDSFIVTTSSKYDEIMQGFSRAGYNITKKKFNDY</sequence>
<evidence type="ECO:0000313" key="8">
    <source>
        <dbReference type="EMBL" id="KTW27096.1"/>
    </source>
</evidence>
<dbReference type="GO" id="GO:0006508">
    <property type="term" value="P:proteolysis"/>
    <property type="evidence" value="ECO:0007669"/>
    <property type="project" value="InterPro"/>
</dbReference>
<comment type="subunit">
    <text evidence="3">Monomer and homodimer; homodimerization is induced by binding of the substrate.</text>
</comment>